<dbReference type="AlphaFoldDB" id="A0A4Y2JCS7"/>
<evidence type="ECO:0000313" key="3">
    <source>
        <dbReference type="EMBL" id="GBM88111.1"/>
    </source>
</evidence>
<dbReference type="InterPro" id="IPR002083">
    <property type="entry name" value="MATH/TRAF_dom"/>
</dbReference>
<feature type="domain" description="BTB" evidence="1">
    <location>
        <begin position="338"/>
        <end position="405"/>
    </location>
</feature>
<dbReference type="InterPro" id="IPR000210">
    <property type="entry name" value="BTB/POZ_dom"/>
</dbReference>
<comment type="caution">
    <text evidence="3">The sequence shown here is derived from an EMBL/GenBank/DDBJ whole genome shotgun (WGS) entry which is preliminary data.</text>
</comment>
<proteinExistence type="predicted"/>
<dbReference type="CDD" id="cd18186">
    <property type="entry name" value="BTB_POZ_ZBTB_KLHL-like"/>
    <property type="match status" value="1"/>
</dbReference>
<dbReference type="SUPFAM" id="SSF54695">
    <property type="entry name" value="POZ domain"/>
    <property type="match status" value="1"/>
</dbReference>
<dbReference type="Pfam" id="PF00651">
    <property type="entry name" value="BTB"/>
    <property type="match status" value="1"/>
</dbReference>
<organism evidence="3 4">
    <name type="scientific">Araneus ventricosus</name>
    <name type="common">Orbweaver spider</name>
    <name type="synonym">Epeira ventricosa</name>
    <dbReference type="NCBI Taxonomy" id="182803"/>
    <lineage>
        <taxon>Eukaryota</taxon>
        <taxon>Metazoa</taxon>
        <taxon>Ecdysozoa</taxon>
        <taxon>Arthropoda</taxon>
        <taxon>Chelicerata</taxon>
        <taxon>Arachnida</taxon>
        <taxon>Araneae</taxon>
        <taxon>Araneomorphae</taxon>
        <taxon>Entelegynae</taxon>
        <taxon>Araneoidea</taxon>
        <taxon>Araneidae</taxon>
        <taxon>Araneus</taxon>
    </lineage>
</organism>
<dbReference type="Gene3D" id="3.30.710.10">
    <property type="entry name" value="Potassium Channel Kv1.1, Chain A"/>
    <property type="match status" value="1"/>
</dbReference>
<dbReference type="Gene3D" id="1.25.40.420">
    <property type="match status" value="1"/>
</dbReference>
<dbReference type="OrthoDB" id="6502464at2759"/>
<evidence type="ECO:0000259" key="1">
    <source>
        <dbReference type="PROSITE" id="PS50097"/>
    </source>
</evidence>
<dbReference type="Gene3D" id="2.60.210.10">
    <property type="entry name" value="Apoptosis, Tumor Necrosis Factor Receptor Associated Protein 2, Chain A"/>
    <property type="match status" value="1"/>
</dbReference>
<dbReference type="CDD" id="cd00121">
    <property type="entry name" value="MATH"/>
    <property type="match status" value="1"/>
</dbReference>
<dbReference type="PANTHER" id="PTHR24413">
    <property type="entry name" value="SPECKLE-TYPE POZ PROTEIN"/>
    <property type="match status" value="1"/>
</dbReference>
<dbReference type="PROSITE" id="PS50144">
    <property type="entry name" value="MATH"/>
    <property type="match status" value="1"/>
</dbReference>
<gene>
    <name evidence="3" type="primary">spop_38</name>
    <name evidence="3" type="ORF">AVEN_87488_1</name>
</gene>
<dbReference type="Pfam" id="PF22486">
    <property type="entry name" value="MATH_2"/>
    <property type="match status" value="1"/>
</dbReference>
<protein>
    <submittedName>
        <fullName evidence="3">Speckle-type POZ protein</fullName>
    </submittedName>
</protein>
<dbReference type="PROSITE" id="PS50097">
    <property type="entry name" value="BTB"/>
    <property type="match status" value="1"/>
</dbReference>
<keyword evidence="4" id="KW-1185">Reference proteome</keyword>
<dbReference type="Proteomes" id="UP000499080">
    <property type="component" value="Unassembled WGS sequence"/>
</dbReference>
<dbReference type="EMBL" id="BGPR01003436">
    <property type="protein sequence ID" value="GBM88111.1"/>
    <property type="molecule type" value="Genomic_DNA"/>
</dbReference>
<accession>A0A4Y2JCS7</accession>
<dbReference type="GO" id="GO:0030163">
    <property type="term" value="P:protein catabolic process"/>
    <property type="evidence" value="ECO:0007669"/>
    <property type="project" value="UniProtKB-ARBA"/>
</dbReference>
<dbReference type="InterPro" id="IPR011333">
    <property type="entry name" value="SKP1/BTB/POZ_sf"/>
</dbReference>
<name>A0A4Y2JCS7_ARAVE</name>
<dbReference type="InterPro" id="IPR008974">
    <property type="entry name" value="TRAF-like"/>
</dbReference>
<dbReference type="SMART" id="SM00225">
    <property type="entry name" value="BTB"/>
    <property type="match status" value="1"/>
</dbReference>
<evidence type="ECO:0000313" key="4">
    <source>
        <dbReference type="Proteomes" id="UP000499080"/>
    </source>
</evidence>
<feature type="domain" description="MATH" evidence="2">
    <location>
        <begin position="11"/>
        <end position="141"/>
    </location>
</feature>
<sequence length="503" mass="58745">MATKTRDETSGCTFQWKIDNISHCWLKKGEMIDSPRFIADALEGTKWFLRLYPSGYANENYICFYLRREKDCVGPDFINVNYQIAVLDKDGSVLKERIELKCRYRKPGSYGFCEYEEREKVFVTQRDAFLPKDSLTVQCTIWNADEKPAKPKHLYARTVFKVNRRNFMWKIDKFSTLKSGLKNKFKDSLIEFDLVLNEGLDFEKKLVLNINSFEESIKYFSFKASTVDSKGKKEYCGTHEYFADDLKGEVLSTLLFTKKLMENKSRYLTNDVLSLYCEYVYSEGTILYEHCGYGVISPDTTNEVVESRNIHDIGNQEALNPAMLVNDLKFMYNDAIFSDMNIRTLTRTFPVHKAVLSARSPVFRSMFSNDMKEKNSGHVDITDFEDDTIHRMLLYMYTDSLEDLQFESASNLYVSADKYQIPSLKCRCCSFLKDNLSPTRACEVLILADQHQDIDLKCFVQDYILENYKDVFGSEEWKDFMDTHLKLAADVMYRFTQRKINDP</sequence>
<reference evidence="3 4" key="1">
    <citation type="journal article" date="2019" name="Sci. Rep.">
        <title>Orb-weaving spider Araneus ventricosus genome elucidates the spidroin gene catalogue.</title>
        <authorList>
            <person name="Kono N."/>
            <person name="Nakamura H."/>
            <person name="Ohtoshi R."/>
            <person name="Moran D.A.P."/>
            <person name="Shinohara A."/>
            <person name="Yoshida Y."/>
            <person name="Fujiwara M."/>
            <person name="Mori M."/>
            <person name="Tomita M."/>
            <person name="Arakawa K."/>
        </authorList>
    </citation>
    <scope>NUCLEOTIDE SEQUENCE [LARGE SCALE GENOMIC DNA]</scope>
</reference>
<dbReference type="SUPFAM" id="SSF49599">
    <property type="entry name" value="TRAF domain-like"/>
    <property type="match status" value="1"/>
</dbReference>
<evidence type="ECO:0000259" key="2">
    <source>
        <dbReference type="PROSITE" id="PS50144"/>
    </source>
</evidence>